<keyword evidence="3" id="KW-0805">Transcription regulation</keyword>
<dbReference type="Gene3D" id="1.10.10.60">
    <property type="entry name" value="Homeodomain-like"/>
    <property type="match status" value="2"/>
</dbReference>
<dbReference type="SMART" id="SM00717">
    <property type="entry name" value="SANT"/>
    <property type="match status" value="2"/>
</dbReference>
<evidence type="ECO:0000313" key="10">
    <source>
        <dbReference type="EMBL" id="KAK4768393.1"/>
    </source>
</evidence>
<dbReference type="GO" id="GO:0005634">
    <property type="term" value="C:nucleus"/>
    <property type="evidence" value="ECO:0007669"/>
    <property type="project" value="UniProtKB-SubCell"/>
</dbReference>
<gene>
    <name evidence="10" type="ORF">SAY87_003534</name>
</gene>
<dbReference type="Proteomes" id="UP001345219">
    <property type="component" value="Chromosome 3"/>
</dbReference>
<evidence type="ECO:0000256" key="5">
    <source>
        <dbReference type="ARBA" id="ARBA00023163"/>
    </source>
</evidence>
<dbReference type="PROSITE" id="PS50090">
    <property type="entry name" value="MYB_LIKE"/>
    <property type="match status" value="2"/>
</dbReference>
<feature type="domain" description="HTH myb-type" evidence="9">
    <location>
        <begin position="9"/>
        <end position="61"/>
    </location>
</feature>
<sequence length="336" mass="37672">MGRHSCCHKQKLRKGLWSPEEDEKLFNHITKYGHGCWSSVPKLAGLQRCGKSCRLRWINYLRPDLKRGAFSQQEENLIIDLHAALGNRWSQIATHLPGRTDNEIKNLWNSCIKKKLMQRGIDPITHGPLSEVESSTITTADTQKQKMIPTAHENITAVTYSTSSIYGNSSIQQLNSGASEMAPDPSFFITKSPFTKPTKVRPSDDSHTDQPSIFDTVRGWDALESSISMPFSWILSDFGRPSQMQLQFEGGDPRWPSEYLDVPLSAEGLGTVTESGMGTSSSMHLHGDAEPETCWFQSQRPVVLPLASDQQQQQGPIGSFSQRMQLQHSMIQEKMP</sequence>
<dbReference type="SUPFAM" id="SSF46689">
    <property type="entry name" value="Homeodomain-like"/>
    <property type="match status" value="1"/>
</dbReference>
<keyword evidence="11" id="KW-1185">Reference proteome</keyword>
<evidence type="ECO:0000256" key="2">
    <source>
        <dbReference type="ARBA" id="ARBA00022737"/>
    </source>
</evidence>
<dbReference type="InterPro" id="IPR017930">
    <property type="entry name" value="Myb_dom"/>
</dbReference>
<reference evidence="10 11" key="1">
    <citation type="journal article" date="2023" name="Hortic Res">
        <title>Pangenome of water caltrop reveals structural variations and asymmetric subgenome divergence after allopolyploidization.</title>
        <authorList>
            <person name="Zhang X."/>
            <person name="Chen Y."/>
            <person name="Wang L."/>
            <person name="Yuan Y."/>
            <person name="Fang M."/>
            <person name="Shi L."/>
            <person name="Lu R."/>
            <person name="Comes H.P."/>
            <person name="Ma Y."/>
            <person name="Chen Y."/>
            <person name="Huang G."/>
            <person name="Zhou Y."/>
            <person name="Zheng Z."/>
            <person name="Qiu Y."/>
        </authorList>
    </citation>
    <scope>NUCLEOTIDE SEQUENCE [LARGE SCALE GENOMIC DNA]</scope>
    <source>
        <tissue evidence="10">Roots</tissue>
    </source>
</reference>
<name>A0AAN7QJB8_9MYRT</name>
<feature type="region of interest" description="Disordered" evidence="7">
    <location>
        <begin position="192"/>
        <end position="212"/>
    </location>
</feature>
<evidence type="ECO:0000256" key="4">
    <source>
        <dbReference type="ARBA" id="ARBA00023125"/>
    </source>
</evidence>
<dbReference type="InterPro" id="IPR009057">
    <property type="entry name" value="Homeodomain-like_sf"/>
</dbReference>
<dbReference type="InterPro" id="IPR001005">
    <property type="entry name" value="SANT/Myb"/>
</dbReference>
<proteinExistence type="predicted"/>
<comment type="caution">
    <text evidence="10">The sequence shown here is derived from an EMBL/GenBank/DDBJ whole genome shotgun (WGS) entry which is preliminary data.</text>
</comment>
<keyword evidence="4" id="KW-0238">DNA-binding</keyword>
<dbReference type="FunFam" id="1.10.10.60:FF:000158">
    <property type="entry name" value="MYB transcription factor"/>
    <property type="match status" value="1"/>
</dbReference>
<dbReference type="EMBL" id="JAXIOK010000006">
    <property type="protein sequence ID" value="KAK4768393.1"/>
    <property type="molecule type" value="Genomic_DNA"/>
</dbReference>
<dbReference type="GO" id="GO:0000976">
    <property type="term" value="F:transcription cis-regulatory region binding"/>
    <property type="evidence" value="ECO:0007669"/>
    <property type="project" value="UniProtKB-ARBA"/>
</dbReference>
<feature type="domain" description="Myb-like" evidence="8">
    <location>
        <begin position="9"/>
        <end position="61"/>
    </location>
</feature>
<protein>
    <submittedName>
        <fullName evidence="10">Uncharacterized protein</fullName>
    </submittedName>
</protein>
<evidence type="ECO:0000313" key="11">
    <source>
        <dbReference type="Proteomes" id="UP001345219"/>
    </source>
</evidence>
<evidence type="ECO:0000256" key="6">
    <source>
        <dbReference type="ARBA" id="ARBA00023242"/>
    </source>
</evidence>
<evidence type="ECO:0000259" key="9">
    <source>
        <dbReference type="PROSITE" id="PS51294"/>
    </source>
</evidence>
<accession>A0AAN7QJB8</accession>
<evidence type="ECO:0000256" key="3">
    <source>
        <dbReference type="ARBA" id="ARBA00023015"/>
    </source>
</evidence>
<dbReference type="PROSITE" id="PS51294">
    <property type="entry name" value="HTH_MYB"/>
    <property type="match status" value="2"/>
</dbReference>
<keyword evidence="2" id="KW-0677">Repeat</keyword>
<evidence type="ECO:0000259" key="8">
    <source>
        <dbReference type="PROSITE" id="PS50090"/>
    </source>
</evidence>
<feature type="domain" description="Myb-like" evidence="8">
    <location>
        <begin position="62"/>
        <end position="112"/>
    </location>
</feature>
<feature type="domain" description="HTH myb-type" evidence="9">
    <location>
        <begin position="62"/>
        <end position="116"/>
    </location>
</feature>
<dbReference type="PANTHER" id="PTHR47997">
    <property type="entry name" value="MYB DOMAIN PROTEIN 55"/>
    <property type="match status" value="1"/>
</dbReference>
<keyword evidence="5" id="KW-0804">Transcription</keyword>
<dbReference type="CDD" id="cd00167">
    <property type="entry name" value="SANT"/>
    <property type="match status" value="2"/>
</dbReference>
<dbReference type="Pfam" id="PF00249">
    <property type="entry name" value="Myb_DNA-binding"/>
    <property type="match status" value="2"/>
</dbReference>
<dbReference type="AlphaFoldDB" id="A0AAN7QJB8"/>
<dbReference type="PANTHER" id="PTHR47997:SF75">
    <property type="entry name" value="MYB DOMAIN PROTEIN 55"/>
    <property type="match status" value="1"/>
</dbReference>
<organism evidence="10 11">
    <name type="scientific">Trapa incisa</name>
    <dbReference type="NCBI Taxonomy" id="236973"/>
    <lineage>
        <taxon>Eukaryota</taxon>
        <taxon>Viridiplantae</taxon>
        <taxon>Streptophyta</taxon>
        <taxon>Embryophyta</taxon>
        <taxon>Tracheophyta</taxon>
        <taxon>Spermatophyta</taxon>
        <taxon>Magnoliopsida</taxon>
        <taxon>eudicotyledons</taxon>
        <taxon>Gunneridae</taxon>
        <taxon>Pentapetalae</taxon>
        <taxon>rosids</taxon>
        <taxon>malvids</taxon>
        <taxon>Myrtales</taxon>
        <taxon>Lythraceae</taxon>
        <taxon>Trapa</taxon>
    </lineage>
</organism>
<dbReference type="FunFam" id="1.10.10.60:FF:000394">
    <property type="entry name" value="MYB transcription factor"/>
    <property type="match status" value="1"/>
</dbReference>
<evidence type="ECO:0000256" key="1">
    <source>
        <dbReference type="ARBA" id="ARBA00004123"/>
    </source>
</evidence>
<evidence type="ECO:0000256" key="7">
    <source>
        <dbReference type="SAM" id="MobiDB-lite"/>
    </source>
</evidence>
<comment type="subcellular location">
    <subcellularLocation>
        <location evidence="1">Nucleus</location>
    </subcellularLocation>
</comment>
<keyword evidence="6" id="KW-0539">Nucleus</keyword>
<dbReference type="InterPro" id="IPR051953">
    <property type="entry name" value="Plant_SW-associated_TFs"/>
</dbReference>